<feature type="region of interest" description="Disordered" evidence="1">
    <location>
        <begin position="531"/>
        <end position="603"/>
    </location>
</feature>
<accession>A0A8K0UG48</accession>
<feature type="compositionally biased region" description="Basic and acidic residues" evidence="1">
    <location>
        <begin position="555"/>
        <end position="564"/>
    </location>
</feature>
<keyword evidence="2" id="KW-0812">Transmembrane</keyword>
<proteinExistence type="predicted"/>
<sequence length="625" mass="70303">MQIPPPLLFHHPRIPLSVVQNAETVDIPPPLRPLRSRCLRPRERQLYRIRSPNRPGRVRSHRSVRSLCVCSLPPGSSGSHVLCSSYLKDPILAFRPSFAQSLPVQILMTGIVLTLTSVLLLHLIFTAQYHWPLAPVNYALQVSAVFTLLVSLIATLQVILTTAAKETRMWPYMLTYLAVDIPPLEDNRSWTHGELAAWLLMNATTSALIQITHIQFLTLLFPSGLERRLIFALLGPLAIVAAVMQLLPMQDNPRITSIAYAVQNVCNATLSLLFTGALFIWGFFVNTKQAWRTDGGTAAFGAGALTLALASTVITFVYIPHKDQYAWMPGLMWAVILWQSFLGWWWWVGAGMGVGEVEDLMRREEKRRRKRKQKMAKRKERKEKAQTLWRDVAGAFGYETRERQERDGNTTDEGRHSDSDEGGREDRPQTARPRRRSNDSLGSTSTVAPHGFVSKLLSFRAGRSLYGWYLLLRHAHLTAAREQAVEAVERIQQVYGREGAEGQAGDGAPGVVGWGLGSYAIRQMGSAAVAGGDITEQGREGATVESEDEYEDDEKGAGGDERTVGTRRRRGRRRKQTDEEEEEEEERVLERGESRAEEGGRARAGSVWWWGPLRRWRLQDETVYS</sequence>
<keyword evidence="2" id="KW-1133">Transmembrane helix</keyword>
<dbReference type="EMBL" id="JAEVFJ010000040">
    <property type="protein sequence ID" value="KAH8087785.1"/>
    <property type="molecule type" value="Genomic_DNA"/>
</dbReference>
<keyword evidence="2" id="KW-0472">Membrane</keyword>
<feature type="transmembrane region" description="Helical" evidence="2">
    <location>
        <begin position="104"/>
        <end position="126"/>
    </location>
</feature>
<gene>
    <name evidence="3" type="ORF">BXZ70DRAFT_899518</name>
</gene>
<feature type="compositionally biased region" description="Acidic residues" evidence="1">
    <location>
        <begin position="578"/>
        <end position="587"/>
    </location>
</feature>
<feature type="compositionally biased region" description="Basic residues" evidence="1">
    <location>
        <begin position="365"/>
        <end position="381"/>
    </location>
</feature>
<evidence type="ECO:0000313" key="3">
    <source>
        <dbReference type="EMBL" id="KAH8087785.1"/>
    </source>
</evidence>
<feature type="compositionally biased region" description="Acidic residues" evidence="1">
    <location>
        <begin position="545"/>
        <end position="554"/>
    </location>
</feature>
<feature type="region of interest" description="Disordered" evidence="1">
    <location>
        <begin position="362"/>
        <end position="385"/>
    </location>
</feature>
<dbReference type="AlphaFoldDB" id="A0A8K0UG48"/>
<feature type="transmembrane region" description="Helical" evidence="2">
    <location>
        <begin position="195"/>
        <end position="217"/>
    </location>
</feature>
<comment type="caution">
    <text evidence="3">The sequence shown here is derived from an EMBL/GenBank/DDBJ whole genome shotgun (WGS) entry which is preliminary data.</text>
</comment>
<evidence type="ECO:0000313" key="4">
    <source>
        <dbReference type="Proteomes" id="UP000813824"/>
    </source>
</evidence>
<dbReference type="OrthoDB" id="3357304at2759"/>
<feature type="transmembrane region" description="Helical" evidence="2">
    <location>
        <begin position="259"/>
        <end position="284"/>
    </location>
</feature>
<protein>
    <submittedName>
        <fullName evidence="3">Uncharacterized protein</fullName>
    </submittedName>
</protein>
<organism evidence="3 4">
    <name type="scientific">Cristinia sonorae</name>
    <dbReference type="NCBI Taxonomy" id="1940300"/>
    <lineage>
        <taxon>Eukaryota</taxon>
        <taxon>Fungi</taxon>
        <taxon>Dikarya</taxon>
        <taxon>Basidiomycota</taxon>
        <taxon>Agaricomycotina</taxon>
        <taxon>Agaricomycetes</taxon>
        <taxon>Agaricomycetidae</taxon>
        <taxon>Agaricales</taxon>
        <taxon>Pleurotineae</taxon>
        <taxon>Stephanosporaceae</taxon>
        <taxon>Cristinia</taxon>
    </lineage>
</organism>
<feature type="compositionally biased region" description="Basic and acidic residues" evidence="1">
    <location>
        <begin position="400"/>
        <end position="429"/>
    </location>
</feature>
<dbReference type="Proteomes" id="UP000813824">
    <property type="component" value="Unassembled WGS sequence"/>
</dbReference>
<keyword evidence="4" id="KW-1185">Reference proteome</keyword>
<feature type="transmembrane region" description="Helical" evidence="2">
    <location>
        <begin position="229"/>
        <end position="247"/>
    </location>
</feature>
<reference evidence="3" key="1">
    <citation type="journal article" date="2021" name="New Phytol.">
        <title>Evolutionary innovations through gain and loss of genes in the ectomycorrhizal Boletales.</title>
        <authorList>
            <person name="Wu G."/>
            <person name="Miyauchi S."/>
            <person name="Morin E."/>
            <person name="Kuo A."/>
            <person name="Drula E."/>
            <person name="Varga T."/>
            <person name="Kohler A."/>
            <person name="Feng B."/>
            <person name="Cao Y."/>
            <person name="Lipzen A."/>
            <person name="Daum C."/>
            <person name="Hundley H."/>
            <person name="Pangilinan J."/>
            <person name="Johnson J."/>
            <person name="Barry K."/>
            <person name="LaButti K."/>
            <person name="Ng V."/>
            <person name="Ahrendt S."/>
            <person name="Min B."/>
            <person name="Choi I.G."/>
            <person name="Park H."/>
            <person name="Plett J.M."/>
            <person name="Magnuson J."/>
            <person name="Spatafora J.W."/>
            <person name="Nagy L.G."/>
            <person name="Henrissat B."/>
            <person name="Grigoriev I.V."/>
            <person name="Yang Z.L."/>
            <person name="Xu J."/>
            <person name="Martin F.M."/>
        </authorList>
    </citation>
    <scope>NUCLEOTIDE SEQUENCE</scope>
    <source>
        <strain evidence="3">KKN 215</strain>
    </source>
</reference>
<feature type="transmembrane region" description="Helical" evidence="2">
    <location>
        <begin position="296"/>
        <end position="319"/>
    </location>
</feature>
<evidence type="ECO:0000256" key="2">
    <source>
        <dbReference type="SAM" id="Phobius"/>
    </source>
</evidence>
<feature type="region of interest" description="Disordered" evidence="1">
    <location>
        <begin position="400"/>
        <end position="447"/>
    </location>
</feature>
<feature type="transmembrane region" description="Helical" evidence="2">
    <location>
        <begin position="138"/>
        <end position="160"/>
    </location>
</feature>
<feature type="transmembrane region" description="Helical" evidence="2">
    <location>
        <begin position="326"/>
        <end position="347"/>
    </location>
</feature>
<name>A0A8K0UG48_9AGAR</name>
<feature type="compositionally biased region" description="Basic residues" evidence="1">
    <location>
        <begin position="565"/>
        <end position="575"/>
    </location>
</feature>
<feature type="compositionally biased region" description="Basic and acidic residues" evidence="1">
    <location>
        <begin position="588"/>
        <end position="601"/>
    </location>
</feature>
<evidence type="ECO:0000256" key="1">
    <source>
        <dbReference type="SAM" id="MobiDB-lite"/>
    </source>
</evidence>